<accession>A0ABQ7HYZ6</accession>
<dbReference type="CDD" id="cd07036">
    <property type="entry name" value="TPP_PYR_E1-PDHc-beta_like"/>
    <property type="match status" value="1"/>
</dbReference>
<dbReference type="EC" id="1.2.4.1" evidence="5"/>
<dbReference type="PANTHER" id="PTHR11624:SF96">
    <property type="entry name" value="PYRUVATE DEHYDROGENASE E1 COMPONENT SUBUNIT BETA, MITOCHONDRIAL"/>
    <property type="match status" value="1"/>
</dbReference>
<dbReference type="Pfam" id="PF02779">
    <property type="entry name" value="Transket_pyr"/>
    <property type="match status" value="1"/>
</dbReference>
<keyword evidence="8" id="KW-1185">Reference proteome</keyword>
<evidence type="ECO:0000256" key="1">
    <source>
        <dbReference type="ARBA" id="ARBA00001964"/>
    </source>
</evidence>
<dbReference type="InterPro" id="IPR033248">
    <property type="entry name" value="Transketolase_C"/>
</dbReference>
<evidence type="ECO:0000313" key="7">
    <source>
        <dbReference type="EMBL" id="KAF7683387.1"/>
    </source>
</evidence>
<dbReference type="PANTHER" id="PTHR11624">
    <property type="entry name" value="DEHYDROGENASE RELATED"/>
    <property type="match status" value="1"/>
</dbReference>
<name>A0ABQ7HYZ6_9MICR</name>
<reference evidence="7 8" key="1">
    <citation type="submission" date="2019-01" db="EMBL/GenBank/DDBJ databases">
        <title>Genomes sequencing and comparative genomics of infectious freshwater microsporidia, Cucumispora dikerogammari and Thelohania contejeani.</title>
        <authorList>
            <person name="Cormier A."/>
            <person name="Giraud I."/>
            <person name="Wattier R."/>
            <person name="Teixeira M."/>
            <person name="Grandjean F."/>
            <person name="Rigaud T."/>
            <person name="Cordaux R."/>
        </authorList>
    </citation>
    <scope>NUCLEOTIDE SEQUENCE [LARGE SCALE GENOMIC DNA]</scope>
    <source>
        <strain evidence="7">T1</strain>
        <tissue evidence="7">Spores</tissue>
    </source>
</reference>
<evidence type="ECO:0000259" key="6">
    <source>
        <dbReference type="SMART" id="SM00861"/>
    </source>
</evidence>
<sequence length="329" mass="36402">MDEKISNREALNIALKEEMERDTRVFVLGEEVGRRGGPYKVTKGLIDIFGERRVMDTPISEMGFTGMAVGAAFMGLRPVVDFMTWNFALQSIDQIINSAAKTLYMSGGLIKTPIVFRGPNGVSPGVGAQHTQDFCAYYGAVPGLKVVAPFSARDHRGLLKSAIRDPNPVVFLENEILYDFTFNRCSTFNDTNYCQDLNKAIIEQEGSEITLIGISITVDTCLKAAKLLEKKDISCEVINLISISPIDWETIKRSVIKTRRCAIVDNGWKNFSVASEISAGINEMCFGILKCKILRLNGAFCPTPYAKNLEDMSFPTPEIVESAILELCK</sequence>
<dbReference type="InterPro" id="IPR005475">
    <property type="entry name" value="Transketolase-like_Pyr-bd"/>
</dbReference>
<evidence type="ECO:0000313" key="8">
    <source>
        <dbReference type="Proteomes" id="UP001516464"/>
    </source>
</evidence>
<dbReference type="SMART" id="SM00861">
    <property type="entry name" value="Transket_pyr"/>
    <property type="match status" value="1"/>
</dbReference>
<dbReference type="InterPro" id="IPR029061">
    <property type="entry name" value="THDP-binding"/>
</dbReference>
<dbReference type="Gene3D" id="3.40.50.920">
    <property type="match status" value="1"/>
</dbReference>
<dbReference type="SUPFAM" id="SSF52518">
    <property type="entry name" value="Thiamin diphosphate-binding fold (THDP-binding)"/>
    <property type="match status" value="1"/>
</dbReference>
<proteinExistence type="predicted"/>
<dbReference type="SUPFAM" id="SSF52922">
    <property type="entry name" value="TK C-terminal domain-like"/>
    <property type="match status" value="1"/>
</dbReference>
<gene>
    <name evidence="7" type="primary">pdhB</name>
    <name evidence="7" type="ORF">TCON_1397</name>
</gene>
<feature type="domain" description="Transketolase-like pyrimidine-binding" evidence="6">
    <location>
        <begin position="5"/>
        <end position="180"/>
    </location>
</feature>
<evidence type="ECO:0000256" key="4">
    <source>
        <dbReference type="ARBA" id="ARBA00023317"/>
    </source>
</evidence>
<evidence type="ECO:0000256" key="2">
    <source>
        <dbReference type="ARBA" id="ARBA00023002"/>
    </source>
</evidence>
<keyword evidence="2 5" id="KW-0560">Oxidoreductase</keyword>
<comment type="catalytic activity">
    <reaction evidence="5">
        <text>N(6)-[(R)-lipoyl]-L-lysyl-[protein] + pyruvate + H(+) = N(6)-[(R)-S(8)-acetyldihydrolipoyl]-L-lysyl-[protein] + CO2</text>
        <dbReference type="Rhea" id="RHEA:19189"/>
        <dbReference type="Rhea" id="RHEA-COMP:10474"/>
        <dbReference type="Rhea" id="RHEA-COMP:10478"/>
        <dbReference type="ChEBI" id="CHEBI:15361"/>
        <dbReference type="ChEBI" id="CHEBI:15378"/>
        <dbReference type="ChEBI" id="CHEBI:16526"/>
        <dbReference type="ChEBI" id="CHEBI:83099"/>
        <dbReference type="ChEBI" id="CHEBI:83111"/>
        <dbReference type="EC" id="1.2.4.1"/>
    </reaction>
</comment>
<comment type="caution">
    <text evidence="7">The sequence shown here is derived from an EMBL/GenBank/DDBJ whole genome shotgun (WGS) entry which is preliminary data.</text>
</comment>
<dbReference type="Proteomes" id="UP001516464">
    <property type="component" value="Unassembled WGS sequence"/>
</dbReference>
<dbReference type="NCBIfam" id="NF006667">
    <property type="entry name" value="PRK09212.1"/>
    <property type="match status" value="1"/>
</dbReference>
<comment type="function">
    <text evidence="5">The pyruvate dehydrogenase complex catalyzes the overall conversion of pyruvate to acetyl-CoA and CO2.</text>
</comment>
<keyword evidence="4 5" id="KW-0670">Pyruvate</keyword>
<dbReference type="InterPro" id="IPR009014">
    <property type="entry name" value="Transketo_C/PFOR_II"/>
</dbReference>
<evidence type="ECO:0000256" key="3">
    <source>
        <dbReference type="ARBA" id="ARBA00023052"/>
    </source>
</evidence>
<organism evidence="7 8">
    <name type="scientific">Astathelohania contejeani</name>
    <dbReference type="NCBI Taxonomy" id="164912"/>
    <lineage>
        <taxon>Eukaryota</taxon>
        <taxon>Fungi</taxon>
        <taxon>Fungi incertae sedis</taxon>
        <taxon>Microsporidia</taxon>
        <taxon>Astathelohaniidae</taxon>
        <taxon>Astathelohania</taxon>
    </lineage>
</organism>
<keyword evidence="3 5" id="KW-0786">Thiamine pyrophosphate</keyword>
<dbReference type="InterPro" id="IPR027110">
    <property type="entry name" value="PDHB_mito-type"/>
</dbReference>
<evidence type="ECO:0000256" key="5">
    <source>
        <dbReference type="RuleBase" id="RU364074"/>
    </source>
</evidence>
<protein>
    <recommendedName>
        <fullName evidence="5">Pyruvate dehydrogenase E1 component subunit beta</fullName>
        <ecNumber evidence="5">1.2.4.1</ecNumber>
    </recommendedName>
</protein>
<dbReference type="EMBL" id="SBIQ01000091">
    <property type="protein sequence ID" value="KAF7683387.1"/>
    <property type="molecule type" value="Genomic_DNA"/>
</dbReference>
<comment type="cofactor">
    <cofactor evidence="1 5">
        <name>thiamine diphosphate</name>
        <dbReference type="ChEBI" id="CHEBI:58937"/>
    </cofactor>
</comment>
<dbReference type="Pfam" id="PF02780">
    <property type="entry name" value="Transketolase_C"/>
    <property type="match status" value="1"/>
</dbReference>
<dbReference type="Gene3D" id="3.40.50.970">
    <property type="match status" value="1"/>
</dbReference>